<sequence>MEFTKFAETLKPIIGGSYSTHVFTRTLFESIITDDGLLQINDISDNTFKAYFNGQTKITKIAKRVLPHIEPEQFVSYLKDFPEATTQRLCDAFQPHIEDINLYNAEEKIAYLLEEILTTAAAQKRKSTPKSTKKENDKTQHDILNENNLSPTDSAFLERFKSQVEPLLTYCIDHDPSGEGTKLSLADEIDEFLQSWNYDVRKIHNSCFRKLVIDTMNVLGDYTYYISDKFLRWIPDTDILWFRNESIEEGNQLREVLRPETIKKRTEMKDIYVRLYPISEDNTDINALEIPSEQTTNESPYSLADNLLLQEFTTDYDEIMLSLIGENYAMALIDRTLPCRIKDLYDNKWISKADTFSDPSLKSYVFGLLSELNNISNSFLVSGSATPFLGNSRTKIRNLYVKLHPNQFAGAFPYDAFIDDWNDGEY</sequence>
<evidence type="ECO:0000256" key="1">
    <source>
        <dbReference type="SAM" id="MobiDB-lite"/>
    </source>
</evidence>
<accession>A0A8S5TJH2</accession>
<proteinExistence type="predicted"/>
<name>A0A8S5TJH2_9CAUD</name>
<protein>
    <submittedName>
        <fullName evidence="2">Uncharacterized protein</fullName>
    </submittedName>
</protein>
<dbReference type="EMBL" id="BK032840">
    <property type="protein sequence ID" value="DAF63476.1"/>
    <property type="molecule type" value="Genomic_DNA"/>
</dbReference>
<feature type="compositionally biased region" description="Basic and acidic residues" evidence="1">
    <location>
        <begin position="132"/>
        <end position="144"/>
    </location>
</feature>
<feature type="region of interest" description="Disordered" evidence="1">
    <location>
        <begin position="124"/>
        <end position="145"/>
    </location>
</feature>
<reference evidence="2" key="1">
    <citation type="journal article" date="2021" name="Proc. Natl. Acad. Sci. U.S.A.">
        <title>A Catalog of Tens of Thousands of Viruses from Human Metagenomes Reveals Hidden Associations with Chronic Diseases.</title>
        <authorList>
            <person name="Tisza M.J."/>
            <person name="Buck C.B."/>
        </authorList>
    </citation>
    <scope>NUCLEOTIDE SEQUENCE</scope>
    <source>
        <strain evidence="2">CtgmM3</strain>
    </source>
</reference>
<organism evidence="2">
    <name type="scientific">Siphoviridae sp. ctgmM3</name>
    <dbReference type="NCBI Taxonomy" id="2827912"/>
    <lineage>
        <taxon>Viruses</taxon>
        <taxon>Duplodnaviria</taxon>
        <taxon>Heunggongvirae</taxon>
        <taxon>Uroviricota</taxon>
        <taxon>Caudoviricetes</taxon>
    </lineage>
</organism>
<evidence type="ECO:0000313" key="2">
    <source>
        <dbReference type="EMBL" id="DAF63476.1"/>
    </source>
</evidence>